<sequence>MRRSLWILPLLCAGALSACGTSSGVSGTPQNVAAQIGGFWGQVAPLKAAVQAELSGQASASQSSTLSAGSLAQLSALKAKLGDKVRKVQVAESAQLVTPDQVQNVTADLRGVLVLSLPADTSTGSTWAATLTLDVKAGSVLASVVNTDLGQPYHPASQSYAAQSGAAPLLRFVAGTLGVYPPRISLGTLSGAVTASAMPALAASDTATVAEYSPTGLLLSVK</sequence>
<evidence type="ECO:0000313" key="3">
    <source>
        <dbReference type="Proteomes" id="UP000276417"/>
    </source>
</evidence>
<reference evidence="2 3" key="1">
    <citation type="submission" date="2018-11" db="EMBL/GenBank/DDBJ databases">
        <title>Deinococcus shelandsis sp. nov., isolated from South Shetland Islands soil of Antarctica.</title>
        <authorList>
            <person name="Tian J."/>
        </authorList>
    </citation>
    <scope>NUCLEOTIDE SEQUENCE [LARGE SCALE GENOMIC DNA]</scope>
    <source>
        <strain evidence="2 3">S14-83T</strain>
    </source>
</reference>
<keyword evidence="3" id="KW-1185">Reference proteome</keyword>
<protein>
    <recommendedName>
        <fullName evidence="4">DUF3251 domain-containing protein</fullName>
    </recommendedName>
</protein>
<dbReference type="PROSITE" id="PS51257">
    <property type="entry name" value="PROKAR_LIPOPROTEIN"/>
    <property type="match status" value="1"/>
</dbReference>
<dbReference type="OrthoDB" id="65367at2"/>
<dbReference type="KEGG" id="dph:EHF33_05990"/>
<name>A0A3G8YDQ3_9DEIO</name>
<organism evidence="2 3">
    <name type="scientific">Deinococcus psychrotolerans</name>
    <dbReference type="NCBI Taxonomy" id="2489213"/>
    <lineage>
        <taxon>Bacteria</taxon>
        <taxon>Thermotogati</taxon>
        <taxon>Deinococcota</taxon>
        <taxon>Deinococci</taxon>
        <taxon>Deinococcales</taxon>
        <taxon>Deinococcaceae</taxon>
        <taxon>Deinococcus</taxon>
    </lineage>
</organism>
<accession>A0A3G8YDQ3</accession>
<dbReference type="EMBL" id="CP034183">
    <property type="protein sequence ID" value="AZI42357.1"/>
    <property type="molecule type" value="Genomic_DNA"/>
</dbReference>
<dbReference type="Proteomes" id="UP000276417">
    <property type="component" value="Chromosome 1"/>
</dbReference>
<dbReference type="AlphaFoldDB" id="A0A3G8YDQ3"/>
<feature type="chain" id="PRO_5018180562" description="DUF3251 domain-containing protein" evidence="1">
    <location>
        <begin position="19"/>
        <end position="222"/>
    </location>
</feature>
<dbReference type="RefSeq" id="WP_124868788.1">
    <property type="nucleotide sequence ID" value="NZ_CP034183.1"/>
</dbReference>
<keyword evidence="1" id="KW-0732">Signal</keyword>
<evidence type="ECO:0008006" key="4">
    <source>
        <dbReference type="Google" id="ProtNLM"/>
    </source>
</evidence>
<feature type="signal peptide" evidence="1">
    <location>
        <begin position="1"/>
        <end position="18"/>
    </location>
</feature>
<evidence type="ECO:0000313" key="2">
    <source>
        <dbReference type="EMBL" id="AZI42357.1"/>
    </source>
</evidence>
<proteinExistence type="predicted"/>
<gene>
    <name evidence="2" type="ORF">EHF33_05990</name>
</gene>
<evidence type="ECO:0000256" key="1">
    <source>
        <dbReference type="SAM" id="SignalP"/>
    </source>
</evidence>